<keyword evidence="2" id="KW-1185">Reference proteome</keyword>
<accession>A0A4C1VXE5</accession>
<gene>
    <name evidence="1" type="ORF">EVAR_87288_1</name>
</gene>
<sequence length="121" mass="13408">MLHSNVTERKDFNFLLTLDFAPHLICVPHTRQSISKASILTILIPDIGVLRRAHTHRVGAVCGTCMKTVPDLDKSQCPSDRRNDATIAVIININRISPFITEHAALKVNSDESVIKRGPIT</sequence>
<dbReference type="Proteomes" id="UP000299102">
    <property type="component" value="Unassembled WGS sequence"/>
</dbReference>
<protein>
    <submittedName>
        <fullName evidence="1">Uncharacterized protein</fullName>
    </submittedName>
</protein>
<dbReference type="AlphaFoldDB" id="A0A4C1VXE5"/>
<proteinExistence type="predicted"/>
<reference evidence="1 2" key="1">
    <citation type="journal article" date="2019" name="Commun. Biol.">
        <title>The bagworm genome reveals a unique fibroin gene that provides high tensile strength.</title>
        <authorList>
            <person name="Kono N."/>
            <person name="Nakamura H."/>
            <person name="Ohtoshi R."/>
            <person name="Tomita M."/>
            <person name="Numata K."/>
            <person name="Arakawa K."/>
        </authorList>
    </citation>
    <scope>NUCLEOTIDE SEQUENCE [LARGE SCALE GENOMIC DNA]</scope>
</reference>
<comment type="caution">
    <text evidence="1">The sequence shown here is derived from an EMBL/GenBank/DDBJ whole genome shotgun (WGS) entry which is preliminary data.</text>
</comment>
<evidence type="ECO:0000313" key="2">
    <source>
        <dbReference type="Proteomes" id="UP000299102"/>
    </source>
</evidence>
<dbReference type="EMBL" id="BGZK01000426">
    <property type="protein sequence ID" value="GBP42909.1"/>
    <property type="molecule type" value="Genomic_DNA"/>
</dbReference>
<evidence type="ECO:0000313" key="1">
    <source>
        <dbReference type="EMBL" id="GBP42909.1"/>
    </source>
</evidence>
<organism evidence="1 2">
    <name type="scientific">Eumeta variegata</name>
    <name type="common">Bagworm moth</name>
    <name type="synonym">Eumeta japonica</name>
    <dbReference type="NCBI Taxonomy" id="151549"/>
    <lineage>
        <taxon>Eukaryota</taxon>
        <taxon>Metazoa</taxon>
        <taxon>Ecdysozoa</taxon>
        <taxon>Arthropoda</taxon>
        <taxon>Hexapoda</taxon>
        <taxon>Insecta</taxon>
        <taxon>Pterygota</taxon>
        <taxon>Neoptera</taxon>
        <taxon>Endopterygota</taxon>
        <taxon>Lepidoptera</taxon>
        <taxon>Glossata</taxon>
        <taxon>Ditrysia</taxon>
        <taxon>Tineoidea</taxon>
        <taxon>Psychidae</taxon>
        <taxon>Oiketicinae</taxon>
        <taxon>Eumeta</taxon>
    </lineage>
</organism>
<name>A0A4C1VXE5_EUMVA</name>